<name>A0A1H6FDJ6_9GAMM</name>
<gene>
    <name evidence="1" type="ORF">MBHS_04007</name>
</gene>
<protein>
    <submittedName>
        <fullName evidence="1">Uncharacterized protein</fullName>
    </submittedName>
</protein>
<evidence type="ECO:0000313" key="2">
    <source>
        <dbReference type="Proteomes" id="UP000236724"/>
    </source>
</evidence>
<reference evidence="1 2" key="1">
    <citation type="submission" date="2016-10" db="EMBL/GenBank/DDBJ databases">
        <authorList>
            <person name="de Groot N.N."/>
        </authorList>
    </citation>
    <scope>NUCLEOTIDE SEQUENCE [LARGE SCALE GENOMIC DNA]</scope>
    <source>
        <strain evidence="1">MBHS1</strain>
    </source>
</reference>
<dbReference type="Proteomes" id="UP000236724">
    <property type="component" value="Unassembled WGS sequence"/>
</dbReference>
<proteinExistence type="predicted"/>
<organism evidence="1 2">
    <name type="scientific">Candidatus Venteria ishoeyi</name>
    <dbReference type="NCBI Taxonomy" id="1899563"/>
    <lineage>
        <taxon>Bacteria</taxon>
        <taxon>Pseudomonadati</taxon>
        <taxon>Pseudomonadota</taxon>
        <taxon>Gammaproteobacteria</taxon>
        <taxon>Thiotrichales</taxon>
        <taxon>Thiotrichaceae</taxon>
        <taxon>Venteria</taxon>
    </lineage>
</organism>
<dbReference type="RefSeq" id="WP_177428608.1">
    <property type="nucleotide sequence ID" value="NZ_FMSV02000543.1"/>
</dbReference>
<evidence type="ECO:0000313" key="1">
    <source>
        <dbReference type="EMBL" id="SEH08117.1"/>
    </source>
</evidence>
<dbReference type="AlphaFoldDB" id="A0A1H6FDJ6"/>
<accession>A0A1H6FDJ6</accession>
<sequence>MNLLNVSHYHKVGTHRRVLAQDLFAYKQQIDEQRHEALDELTALSQDLGMGYK</sequence>
<keyword evidence="2" id="KW-1185">Reference proteome</keyword>
<dbReference type="EMBL" id="FMSV02000543">
    <property type="protein sequence ID" value="SEH08117.1"/>
    <property type="molecule type" value="Genomic_DNA"/>
</dbReference>